<gene>
    <name evidence="7" type="ORF">FVP77_11540</name>
</gene>
<keyword evidence="2 5" id="KW-0812">Transmembrane</keyword>
<dbReference type="PROSITE" id="PS50850">
    <property type="entry name" value="MFS"/>
    <property type="match status" value="1"/>
</dbReference>
<dbReference type="OrthoDB" id="9809599at2"/>
<keyword evidence="8" id="KW-1185">Reference proteome</keyword>
<feature type="transmembrane region" description="Helical" evidence="5">
    <location>
        <begin position="12"/>
        <end position="32"/>
    </location>
</feature>
<dbReference type="GO" id="GO:0005886">
    <property type="term" value="C:plasma membrane"/>
    <property type="evidence" value="ECO:0007669"/>
    <property type="project" value="UniProtKB-SubCell"/>
</dbReference>
<feature type="transmembrane region" description="Helical" evidence="5">
    <location>
        <begin position="350"/>
        <end position="369"/>
    </location>
</feature>
<evidence type="ECO:0000259" key="6">
    <source>
        <dbReference type="PROSITE" id="PS50850"/>
    </source>
</evidence>
<evidence type="ECO:0000256" key="3">
    <source>
        <dbReference type="ARBA" id="ARBA00022989"/>
    </source>
</evidence>
<dbReference type="AlphaFoldDB" id="A0A5C8HUE2"/>
<reference evidence="7 8" key="1">
    <citation type="submission" date="2019-08" db="EMBL/GenBank/DDBJ databases">
        <authorList>
            <person name="Dong K."/>
        </authorList>
    </citation>
    <scope>NUCLEOTIDE SEQUENCE [LARGE SCALE GENOMIC DNA]</scope>
    <source>
        <strain evidence="7 8">JCM14558</strain>
    </source>
</reference>
<dbReference type="CDD" id="cd17393">
    <property type="entry name" value="MFS_MosC_like"/>
    <property type="match status" value="1"/>
</dbReference>
<feature type="transmembrane region" description="Helical" evidence="5">
    <location>
        <begin position="79"/>
        <end position="98"/>
    </location>
</feature>
<evidence type="ECO:0000256" key="4">
    <source>
        <dbReference type="ARBA" id="ARBA00023136"/>
    </source>
</evidence>
<feature type="transmembrane region" description="Helical" evidence="5">
    <location>
        <begin position="104"/>
        <end position="127"/>
    </location>
</feature>
<dbReference type="InterPro" id="IPR020846">
    <property type="entry name" value="MFS_dom"/>
</dbReference>
<dbReference type="RefSeq" id="WP_147894760.1">
    <property type="nucleotide sequence ID" value="NZ_BAAANR010000001.1"/>
</dbReference>
<feature type="transmembrane region" description="Helical" evidence="5">
    <location>
        <begin position="139"/>
        <end position="163"/>
    </location>
</feature>
<feature type="transmembrane region" description="Helical" evidence="5">
    <location>
        <begin position="290"/>
        <end position="309"/>
    </location>
</feature>
<feature type="transmembrane region" description="Helical" evidence="5">
    <location>
        <begin position="258"/>
        <end position="278"/>
    </location>
</feature>
<organism evidence="7 8">
    <name type="scientific">Microbacterium hatanonis</name>
    <dbReference type="NCBI Taxonomy" id="404366"/>
    <lineage>
        <taxon>Bacteria</taxon>
        <taxon>Bacillati</taxon>
        <taxon>Actinomycetota</taxon>
        <taxon>Actinomycetes</taxon>
        <taxon>Micrococcales</taxon>
        <taxon>Microbacteriaceae</taxon>
        <taxon>Microbacterium</taxon>
    </lineage>
</organism>
<feature type="domain" description="Major facilitator superfamily (MFS) profile" evidence="6">
    <location>
        <begin position="1"/>
        <end position="401"/>
    </location>
</feature>
<name>A0A5C8HUE2_9MICO</name>
<evidence type="ECO:0000256" key="1">
    <source>
        <dbReference type="ARBA" id="ARBA00004651"/>
    </source>
</evidence>
<evidence type="ECO:0000313" key="7">
    <source>
        <dbReference type="EMBL" id="TXK09547.1"/>
    </source>
</evidence>
<feature type="transmembrane region" description="Helical" evidence="5">
    <location>
        <begin position="226"/>
        <end position="246"/>
    </location>
</feature>
<feature type="transmembrane region" description="Helical" evidence="5">
    <location>
        <begin position="169"/>
        <end position="191"/>
    </location>
</feature>
<dbReference type="Pfam" id="PF07690">
    <property type="entry name" value="MFS_1"/>
    <property type="match status" value="2"/>
</dbReference>
<dbReference type="InterPro" id="IPR011701">
    <property type="entry name" value="MFS"/>
</dbReference>
<dbReference type="PANTHER" id="PTHR23514">
    <property type="entry name" value="BYPASS OF STOP CODON PROTEIN 6"/>
    <property type="match status" value="1"/>
</dbReference>
<comment type="subcellular location">
    <subcellularLocation>
        <location evidence="1">Cell membrane</location>
        <topology evidence="1">Multi-pass membrane protein</topology>
    </subcellularLocation>
</comment>
<feature type="transmembrane region" description="Helical" evidence="5">
    <location>
        <begin position="52"/>
        <end position="72"/>
    </location>
</feature>
<evidence type="ECO:0000313" key="8">
    <source>
        <dbReference type="Proteomes" id="UP000321034"/>
    </source>
</evidence>
<dbReference type="InterPro" id="IPR036259">
    <property type="entry name" value="MFS_trans_sf"/>
</dbReference>
<dbReference type="Proteomes" id="UP000321034">
    <property type="component" value="Unassembled WGS sequence"/>
</dbReference>
<dbReference type="EMBL" id="VRSV01000002">
    <property type="protein sequence ID" value="TXK09547.1"/>
    <property type="molecule type" value="Genomic_DNA"/>
</dbReference>
<dbReference type="GO" id="GO:0022857">
    <property type="term" value="F:transmembrane transporter activity"/>
    <property type="evidence" value="ECO:0007669"/>
    <property type="project" value="InterPro"/>
</dbReference>
<sequence>MDTDLSPSQIVRWRTAIFAIFLASGLSIATWASRVPAIKQSLGVDNIQIGLLLLGMGVASILGLSVAPIVLARLGAKRGMLGGLLLVAVGVTVIGVGTDLVHSYPVVLIGLALFGFGNGSVDVMMNVEGAAIEKQTGKTILPLFHAFFSFGTVIGAGLGVAAVAMDLAVVAHASIIAVLIVVIAVVSVANVPAREITGDEQATSAPRGWRERLHTAMSAWREPRTYALGVVMLGMAFAEGGANDWLPLALVDGHDADQALGAAGLAVFSIAMTVFRVFGGPLVDRFGRVMVLRVLALTAAAGLLLFILAPTLPLVFVGAALWGAGASLGFPLGMSAAADDPAHAATRVSAAATIGYVAFLCGPPILGFISEHIGLLETLFIVVGLIVASGLFSGAARPLVPAARERVES</sequence>
<keyword evidence="3 5" id="KW-1133">Transmembrane helix</keyword>
<comment type="caution">
    <text evidence="7">The sequence shown here is derived from an EMBL/GenBank/DDBJ whole genome shotgun (WGS) entry which is preliminary data.</text>
</comment>
<evidence type="ECO:0000256" key="2">
    <source>
        <dbReference type="ARBA" id="ARBA00022692"/>
    </source>
</evidence>
<keyword evidence="4 5" id="KW-0472">Membrane</keyword>
<evidence type="ECO:0000256" key="5">
    <source>
        <dbReference type="SAM" id="Phobius"/>
    </source>
</evidence>
<feature type="transmembrane region" description="Helical" evidence="5">
    <location>
        <begin position="375"/>
        <end position="396"/>
    </location>
</feature>
<protein>
    <submittedName>
        <fullName evidence="7">MFS transporter</fullName>
    </submittedName>
</protein>
<accession>A0A5C8HUE2</accession>
<proteinExistence type="predicted"/>
<feature type="transmembrane region" description="Helical" evidence="5">
    <location>
        <begin position="315"/>
        <end position="338"/>
    </location>
</feature>
<dbReference type="SUPFAM" id="SSF103473">
    <property type="entry name" value="MFS general substrate transporter"/>
    <property type="match status" value="1"/>
</dbReference>
<dbReference type="PANTHER" id="PTHR23514:SF13">
    <property type="entry name" value="INNER MEMBRANE PROTEIN YBJJ"/>
    <property type="match status" value="1"/>
</dbReference>
<dbReference type="InterPro" id="IPR051788">
    <property type="entry name" value="MFS_Transporter"/>
</dbReference>
<dbReference type="Gene3D" id="1.20.1250.20">
    <property type="entry name" value="MFS general substrate transporter like domains"/>
    <property type="match status" value="2"/>
</dbReference>